<proteinExistence type="predicted"/>
<organism evidence="1 2">
    <name type="scientific">Nocardioides marinus</name>
    <dbReference type="NCBI Taxonomy" id="374514"/>
    <lineage>
        <taxon>Bacteria</taxon>
        <taxon>Bacillati</taxon>
        <taxon>Actinomycetota</taxon>
        <taxon>Actinomycetes</taxon>
        <taxon>Propionibacteriales</taxon>
        <taxon>Nocardioidaceae</taxon>
        <taxon>Nocardioides</taxon>
    </lineage>
</organism>
<keyword evidence="1" id="KW-0808">Transferase</keyword>
<dbReference type="Pfam" id="PF04655">
    <property type="entry name" value="APH_6_hur"/>
    <property type="match status" value="1"/>
</dbReference>
<dbReference type="InterPro" id="IPR006748">
    <property type="entry name" value="NH2Glyco/OHUrea_AB-resist_kin"/>
</dbReference>
<dbReference type="AlphaFoldDB" id="A0A7Y9YER3"/>
<dbReference type="GO" id="GO:0050300">
    <property type="term" value="F:aminoglycoside 6-kinase activity"/>
    <property type="evidence" value="ECO:0007669"/>
    <property type="project" value="UniProtKB-EC"/>
</dbReference>
<dbReference type="Proteomes" id="UP000537326">
    <property type="component" value="Unassembled WGS sequence"/>
</dbReference>
<dbReference type="EMBL" id="JACBZI010000001">
    <property type="protein sequence ID" value="NYI09709.1"/>
    <property type="molecule type" value="Genomic_DNA"/>
</dbReference>
<comment type="caution">
    <text evidence="1">The sequence shown here is derived from an EMBL/GenBank/DDBJ whole genome shotgun (WGS) entry which is preliminary data.</text>
</comment>
<keyword evidence="2" id="KW-1185">Reference proteome</keyword>
<dbReference type="RefSeq" id="WP_179530642.1">
    <property type="nucleotide sequence ID" value="NZ_BAAAPP010000012.1"/>
</dbReference>
<dbReference type="GO" id="GO:0019748">
    <property type="term" value="P:secondary metabolic process"/>
    <property type="evidence" value="ECO:0007669"/>
    <property type="project" value="InterPro"/>
</dbReference>
<name>A0A7Y9YER3_9ACTN</name>
<dbReference type="EC" id="2.7.1.72" evidence="1"/>
<accession>A0A7Y9YER3</accession>
<keyword evidence="1" id="KW-0418">Kinase</keyword>
<evidence type="ECO:0000313" key="1">
    <source>
        <dbReference type="EMBL" id="NYI09709.1"/>
    </source>
</evidence>
<evidence type="ECO:0000313" key="2">
    <source>
        <dbReference type="Proteomes" id="UP000537326"/>
    </source>
</evidence>
<gene>
    <name evidence="1" type="ORF">BKA05_001224</name>
</gene>
<dbReference type="SUPFAM" id="SSF56112">
    <property type="entry name" value="Protein kinase-like (PK-like)"/>
    <property type="match status" value="1"/>
</dbReference>
<dbReference type="InterPro" id="IPR011009">
    <property type="entry name" value="Kinase-like_dom_sf"/>
</dbReference>
<reference evidence="1 2" key="1">
    <citation type="submission" date="2020-07" db="EMBL/GenBank/DDBJ databases">
        <title>Sequencing the genomes of 1000 actinobacteria strains.</title>
        <authorList>
            <person name="Klenk H.-P."/>
        </authorList>
    </citation>
    <scope>NUCLEOTIDE SEQUENCE [LARGE SCALE GENOMIC DNA]</scope>
    <source>
        <strain evidence="1 2">DSM 18248</strain>
    </source>
</reference>
<sequence length="284" mass="31891">MTSALSPETARRLDAVSRALRKQWGLRTESDEVWGHHSHVVPVRTDEGIPAVLKVAAEDQETEHEALALQHWGGRGAVRLLRADPRRRAVLLERLERRDLSEEWDVRACEEVAGLYRLLHVPAPPQLLPLTAYVGRFVDPLAGLPRDAPLPRRMVEQCLAHLRDLVADDASTGTMVHGDLHYENVLADRTGEWVAIDPHAMSGDPHWEPAPLLWNRLDEARGDLRRTVRVRFETVVDAAGLDEDRARAWAVVRLVLNAFRAVRSDGSDPAYVTRMLTVLKAVQS</sequence>
<dbReference type="Gene3D" id="3.90.1200.10">
    <property type="match status" value="1"/>
</dbReference>
<protein>
    <submittedName>
        <fullName evidence="1">Streptomycin 6-kinase</fullName>
        <ecNumber evidence="1">2.7.1.72</ecNumber>
    </submittedName>
</protein>